<evidence type="ECO:0000313" key="1">
    <source>
        <dbReference type="EMBL" id="KAK6727442.1"/>
    </source>
</evidence>
<sequence>MDQSSENAPLYDSEITQTLDRGIIDAVCLRGVGPFLFNFVVYDIMRRTVEQCLADVILAPFARTLVDLELLLDYFWPLVCHNEELYSEMDMEYRRTTRRKRQHLAPPSQIVMKNSSLLWSWYEETV</sequence>
<keyword evidence="2" id="KW-1185">Reference proteome</keyword>
<reference evidence="1 2" key="1">
    <citation type="submission" date="2023-08" db="EMBL/GenBank/DDBJ databases">
        <title>A Necator americanus chromosomal reference genome.</title>
        <authorList>
            <person name="Ilik V."/>
            <person name="Petrzelkova K.J."/>
            <person name="Pardy F."/>
            <person name="Fuh T."/>
            <person name="Niatou-Singa F.S."/>
            <person name="Gouil Q."/>
            <person name="Baker L."/>
            <person name="Ritchie M.E."/>
            <person name="Jex A.R."/>
            <person name="Gazzola D."/>
            <person name="Li H."/>
            <person name="Toshio Fujiwara R."/>
            <person name="Zhan B."/>
            <person name="Aroian R.V."/>
            <person name="Pafco B."/>
            <person name="Schwarz E.M."/>
        </authorList>
    </citation>
    <scope>NUCLEOTIDE SEQUENCE [LARGE SCALE GENOMIC DNA]</scope>
    <source>
        <strain evidence="1 2">Aroian</strain>
        <tissue evidence="1">Whole animal</tissue>
    </source>
</reference>
<accession>A0ABR1BLW4</accession>
<proteinExistence type="predicted"/>
<dbReference type="EMBL" id="JAVFWL010000001">
    <property type="protein sequence ID" value="KAK6727442.1"/>
    <property type="molecule type" value="Genomic_DNA"/>
</dbReference>
<organism evidence="1 2">
    <name type="scientific">Necator americanus</name>
    <name type="common">Human hookworm</name>
    <dbReference type="NCBI Taxonomy" id="51031"/>
    <lineage>
        <taxon>Eukaryota</taxon>
        <taxon>Metazoa</taxon>
        <taxon>Ecdysozoa</taxon>
        <taxon>Nematoda</taxon>
        <taxon>Chromadorea</taxon>
        <taxon>Rhabditida</taxon>
        <taxon>Rhabditina</taxon>
        <taxon>Rhabditomorpha</taxon>
        <taxon>Strongyloidea</taxon>
        <taxon>Ancylostomatidae</taxon>
        <taxon>Bunostominae</taxon>
        <taxon>Necator</taxon>
    </lineage>
</organism>
<gene>
    <name evidence="1" type="primary">Necator_chrI.g1375</name>
    <name evidence="1" type="ORF">RB195_005249</name>
</gene>
<comment type="caution">
    <text evidence="1">The sequence shown here is derived from an EMBL/GenBank/DDBJ whole genome shotgun (WGS) entry which is preliminary data.</text>
</comment>
<name>A0ABR1BLW4_NECAM</name>
<protein>
    <submittedName>
        <fullName evidence="1">Uncharacterized protein</fullName>
    </submittedName>
</protein>
<dbReference type="Proteomes" id="UP001303046">
    <property type="component" value="Unassembled WGS sequence"/>
</dbReference>
<evidence type="ECO:0000313" key="2">
    <source>
        <dbReference type="Proteomes" id="UP001303046"/>
    </source>
</evidence>